<organism evidence="13 14">
    <name type="scientific">Roseivirga thermotolerans</name>
    <dbReference type="NCBI Taxonomy" id="1758176"/>
    <lineage>
        <taxon>Bacteria</taxon>
        <taxon>Pseudomonadati</taxon>
        <taxon>Bacteroidota</taxon>
        <taxon>Cytophagia</taxon>
        <taxon>Cytophagales</taxon>
        <taxon>Roseivirgaceae</taxon>
        <taxon>Roseivirga</taxon>
    </lineage>
</organism>
<evidence type="ECO:0000256" key="7">
    <source>
        <dbReference type="ARBA" id="ARBA00022723"/>
    </source>
</evidence>
<evidence type="ECO:0000256" key="10">
    <source>
        <dbReference type="ARBA" id="ARBA00023049"/>
    </source>
</evidence>
<dbReference type="InterPro" id="IPR042097">
    <property type="entry name" value="Aminopeptidase_N-like_N_sf"/>
</dbReference>
<dbReference type="PRINTS" id="PR00756">
    <property type="entry name" value="ALADIPTASE"/>
</dbReference>
<evidence type="ECO:0000256" key="8">
    <source>
        <dbReference type="ARBA" id="ARBA00022801"/>
    </source>
</evidence>
<keyword evidence="9" id="KW-0862">Zinc</keyword>
<keyword evidence="8" id="KW-0378">Hydrolase</keyword>
<dbReference type="SUPFAM" id="SSF63737">
    <property type="entry name" value="Leukotriene A4 hydrolase N-terminal domain"/>
    <property type="match status" value="1"/>
</dbReference>
<evidence type="ECO:0000256" key="9">
    <source>
        <dbReference type="ARBA" id="ARBA00022833"/>
    </source>
</evidence>
<dbReference type="Gene3D" id="2.60.40.1730">
    <property type="entry name" value="tricorn interacting facor f3 domain"/>
    <property type="match status" value="1"/>
</dbReference>
<comment type="catalytic activity">
    <reaction evidence="1">
        <text>Release of an N-terminal amino acid, Xaa-|-Yaa- from a peptide, amide or arylamide. Xaa is preferably Ala, but may be most amino acids including Pro (slow action). When a terminal hydrophobic residue is followed by a prolyl residue, the two may be released as an intact Xaa-Pro dipeptide.</text>
        <dbReference type="EC" id="3.4.11.2"/>
    </reaction>
</comment>
<keyword evidence="14" id="KW-1185">Reference proteome</keyword>
<evidence type="ECO:0000256" key="4">
    <source>
        <dbReference type="ARBA" id="ARBA00012564"/>
    </source>
</evidence>
<dbReference type="RefSeq" id="WP_189630424.1">
    <property type="nucleotide sequence ID" value="NZ_BNAG01000003.1"/>
</dbReference>
<dbReference type="PANTHER" id="PTHR11533">
    <property type="entry name" value="PROTEASE M1 ZINC METALLOPROTEASE"/>
    <property type="match status" value="1"/>
</dbReference>
<comment type="similarity">
    <text evidence="3">Belongs to the peptidase M1 family.</text>
</comment>
<dbReference type="InterPro" id="IPR050344">
    <property type="entry name" value="Peptidase_M1_aminopeptidases"/>
</dbReference>
<evidence type="ECO:0000256" key="5">
    <source>
        <dbReference type="ARBA" id="ARBA00015611"/>
    </source>
</evidence>
<dbReference type="InterPro" id="IPR014782">
    <property type="entry name" value="Peptidase_M1_dom"/>
</dbReference>
<comment type="caution">
    <text evidence="13">The sequence shown here is derived from an EMBL/GenBank/DDBJ whole genome shotgun (WGS) entry which is preliminary data.</text>
</comment>
<keyword evidence="10" id="KW-0482">Metalloprotease</keyword>
<evidence type="ECO:0000313" key="13">
    <source>
        <dbReference type="EMBL" id="GHE67103.1"/>
    </source>
</evidence>
<dbReference type="SUPFAM" id="SSF55486">
    <property type="entry name" value="Metalloproteases ('zincins'), catalytic domain"/>
    <property type="match status" value="1"/>
</dbReference>
<evidence type="ECO:0000313" key="14">
    <source>
        <dbReference type="Proteomes" id="UP000658258"/>
    </source>
</evidence>
<evidence type="ECO:0000256" key="6">
    <source>
        <dbReference type="ARBA" id="ARBA00022670"/>
    </source>
</evidence>
<dbReference type="PANTHER" id="PTHR11533:SF299">
    <property type="entry name" value="AMINOPEPTIDASE"/>
    <property type="match status" value="1"/>
</dbReference>
<dbReference type="CDD" id="cd09602">
    <property type="entry name" value="M1_APN"/>
    <property type="match status" value="1"/>
</dbReference>
<dbReference type="EMBL" id="BNAG01000003">
    <property type="protein sequence ID" value="GHE67103.1"/>
    <property type="molecule type" value="Genomic_DNA"/>
</dbReference>
<keyword evidence="13" id="KW-0031">Aminopeptidase</keyword>
<dbReference type="Pfam" id="PF17900">
    <property type="entry name" value="Peptidase_M1_N"/>
    <property type="match status" value="1"/>
</dbReference>
<dbReference type="Pfam" id="PF01433">
    <property type="entry name" value="Peptidase_M1"/>
    <property type="match status" value="1"/>
</dbReference>
<evidence type="ECO:0000259" key="11">
    <source>
        <dbReference type="Pfam" id="PF01433"/>
    </source>
</evidence>
<feature type="domain" description="Aminopeptidase N-like N-terminal" evidence="12">
    <location>
        <begin position="70"/>
        <end position="208"/>
    </location>
</feature>
<dbReference type="InterPro" id="IPR027268">
    <property type="entry name" value="Peptidase_M4/M1_CTD_sf"/>
</dbReference>
<keyword evidence="7" id="KW-0479">Metal-binding</keyword>
<sequence length="867" mass="99821">MKRLLLVVWLGACLLGCSSDTKELEAPEIGVSLELAEYRKSVLSGINYKLEFRVPEEFGRQIQALEELTFNLEDNSRDLPLDFKVPQSHLKGLVVNGKSQPLEIVNEHIVLKAQNLQKGYNKVEVNFWAGETSLNRKEDFLYTLFVPDRARTAFPCFDQPNLKARFNLTLDLPTNWSAIANAPVSLARIVNNRKNIIYEESDLISTYLFSFVAGEFKRVTQTVNGRTFTMLHRETDEEKVERNKDLIFSLHAASLKWLELYTGIEYPFKKLDFALIPSFQYGGMEHVGAIQYRANSLFLEKDPSQNQLLGRASLIAHEVAHMWFGNLVTMDWFNDVWTKEVFANFMASKMVNPSFPNINHDLSFLVRHYPSAYGVDRTQGANPIRQNLPNLNEAGQMYGAIIYNKAPIMMRQLESLLGEQAFQSGMQEYLRTYGMKNATWPNLIEILDKRTQVDLKRWSEVWVNTSGRPVFELETINNEGQVELQLSQKDVSGKNRAWPQSFRMKLFNADKKDRKELLVVSADQPYKVKLGAEWANFEALANSNGMGYGLFSSSYSLLVSQWERLNEVEKGSLLINMYENLLEPGFIGREGQYKPTEYIELLKWFLMKEKNQLLINLALGQLRSVYWNLISEDQRANLAPDLERTLLHCLNDIHEDPSIKKIFFNTYSQLVTTTVNLQRLYSIWAKDGMVQISGLNLSENDYIGLAEDLAIKIPERAEAIVVQQLERIKNPDSRKRFEFIAPTLSASATVRDAFFETLKEEKMRETESWVLAALSNLHHPLRRDQARSYILPSLELLQEIQQTGDIFFPTRWLDQTLGSHNSHEVVKVVDDFLAKRPRYNEQLKMKILQSVDMARRASQILDKTAKK</sequence>
<name>A0ABQ3I6T5_9BACT</name>
<protein>
    <recommendedName>
        <fullName evidence="5">Aminopeptidase N</fullName>
        <ecNumber evidence="4">3.4.11.2</ecNumber>
    </recommendedName>
</protein>
<evidence type="ECO:0000256" key="2">
    <source>
        <dbReference type="ARBA" id="ARBA00001947"/>
    </source>
</evidence>
<keyword evidence="6" id="KW-0645">Protease</keyword>
<feature type="domain" description="Peptidase M1 membrane alanine aminopeptidase" evidence="11">
    <location>
        <begin position="252"/>
        <end position="462"/>
    </location>
</feature>
<dbReference type="InterPro" id="IPR001930">
    <property type="entry name" value="Peptidase_M1"/>
</dbReference>
<comment type="cofactor">
    <cofactor evidence="2">
        <name>Zn(2+)</name>
        <dbReference type="ChEBI" id="CHEBI:29105"/>
    </cofactor>
</comment>
<evidence type="ECO:0000256" key="1">
    <source>
        <dbReference type="ARBA" id="ARBA00000098"/>
    </source>
</evidence>
<proteinExistence type="inferred from homology"/>
<gene>
    <name evidence="13" type="ORF">GCM10011340_23210</name>
</gene>
<dbReference type="GO" id="GO:0004177">
    <property type="term" value="F:aminopeptidase activity"/>
    <property type="evidence" value="ECO:0007669"/>
    <property type="project" value="UniProtKB-KW"/>
</dbReference>
<dbReference type="EC" id="3.4.11.2" evidence="4"/>
<dbReference type="Gene3D" id="1.10.390.10">
    <property type="entry name" value="Neutral Protease Domain 2"/>
    <property type="match status" value="1"/>
</dbReference>
<evidence type="ECO:0000256" key="3">
    <source>
        <dbReference type="ARBA" id="ARBA00010136"/>
    </source>
</evidence>
<evidence type="ECO:0000259" key="12">
    <source>
        <dbReference type="Pfam" id="PF17900"/>
    </source>
</evidence>
<dbReference type="InterPro" id="IPR045357">
    <property type="entry name" value="Aminopeptidase_N-like_N"/>
</dbReference>
<reference evidence="14" key="1">
    <citation type="journal article" date="2019" name="Int. J. Syst. Evol. Microbiol.">
        <title>The Global Catalogue of Microorganisms (GCM) 10K type strain sequencing project: providing services to taxonomists for standard genome sequencing and annotation.</title>
        <authorList>
            <consortium name="The Broad Institute Genomics Platform"/>
            <consortium name="The Broad Institute Genome Sequencing Center for Infectious Disease"/>
            <person name="Wu L."/>
            <person name="Ma J."/>
        </authorList>
    </citation>
    <scope>NUCLEOTIDE SEQUENCE [LARGE SCALE GENOMIC DNA]</scope>
    <source>
        <strain evidence="14">CGMCC 1.15111</strain>
    </source>
</reference>
<accession>A0ABQ3I6T5</accession>
<dbReference type="Proteomes" id="UP000658258">
    <property type="component" value="Unassembled WGS sequence"/>
</dbReference>